<evidence type="ECO:0000313" key="6">
    <source>
        <dbReference type="Proteomes" id="UP001140076"/>
    </source>
</evidence>
<dbReference type="EMBL" id="JAJAQC010000050">
    <property type="protein sequence ID" value="MDA0567181.1"/>
    <property type="molecule type" value="Genomic_DNA"/>
</dbReference>
<proteinExistence type="inferred from homology"/>
<name>A0A9X3NRX5_9ACTN</name>
<evidence type="ECO:0000256" key="1">
    <source>
        <dbReference type="ARBA" id="ARBA00022987"/>
    </source>
</evidence>
<dbReference type="RefSeq" id="WP_270074430.1">
    <property type="nucleotide sequence ID" value="NZ_JAJAQC010000050.1"/>
</dbReference>
<feature type="compositionally biased region" description="Low complexity" evidence="4">
    <location>
        <begin position="263"/>
        <end position="281"/>
    </location>
</feature>
<evidence type="ECO:0000256" key="4">
    <source>
        <dbReference type="SAM" id="MobiDB-lite"/>
    </source>
</evidence>
<gene>
    <name evidence="5" type="ORF">LG943_23090</name>
</gene>
<feature type="region of interest" description="Disordered" evidence="4">
    <location>
        <begin position="138"/>
        <end position="172"/>
    </location>
</feature>
<sequence length="281" mass="29964">MSAPQEASYVYAVARPFAAEAVAGLAGVGGYPVHLVAHEGLAAVVSAVPLHEFDEEALRANLEDLGWLEEVARAHHTVVDAAARHTDVVPLRLATVYHGDERVRSVLAEGRASFERALGRVAGCVEFGVKVYADPATRTPAGAEKSSGARPGESPGMAYLRKRREQRDRRDDTWRTAAELCDRLDASLAEWARARERHRPQDASLSGESGENVLNAAYLVADGDTGAFLDAAQRVRDSAPEGTRIEVSGPWAPYSFAGVEALEGTAPEASEATEAPEGGRP</sequence>
<feature type="region of interest" description="Disordered" evidence="4">
    <location>
        <begin position="262"/>
        <end position="281"/>
    </location>
</feature>
<accession>A0A9X3NRX5</accession>
<keyword evidence="6" id="KW-1185">Reference proteome</keyword>
<dbReference type="AlphaFoldDB" id="A0A9X3NRX5"/>
<comment type="similarity">
    <text evidence="3">Belongs to the gas vesicle GvpF/GvpL family.</text>
</comment>
<dbReference type="Proteomes" id="UP001140076">
    <property type="component" value="Unassembled WGS sequence"/>
</dbReference>
<dbReference type="Pfam" id="PF06386">
    <property type="entry name" value="GvpL_GvpF"/>
    <property type="match status" value="1"/>
</dbReference>
<evidence type="ECO:0000313" key="5">
    <source>
        <dbReference type="EMBL" id="MDA0567181.1"/>
    </source>
</evidence>
<dbReference type="InterPro" id="IPR009430">
    <property type="entry name" value="GvpL/GvpF"/>
</dbReference>
<evidence type="ECO:0000256" key="3">
    <source>
        <dbReference type="ARBA" id="ARBA00035643"/>
    </source>
</evidence>
<comment type="caution">
    <text evidence="5">The sequence shown here is derived from an EMBL/GenBank/DDBJ whole genome shotgun (WGS) entry which is preliminary data.</text>
</comment>
<organism evidence="5 6">
    <name type="scientific">Streptomonospora mangrovi</name>
    <dbReference type="NCBI Taxonomy" id="2883123"/>
    <lineage>
        <taxon>Bacteria</taxon>
        <taxon>Bacillati</taxon>
        <taxon>Actinomycetota</taxon>
        <taxon>Actinomycetes</taxon>
        <taxon>Streptosporangiales</taxon>
        <taxon>Nocardiopsidaceae</taxon>
        <taxon>Streptomonospora</taxon>
    </lineage>
</organism>
<evidence type="ECO:0000256" key="2">
    <source>
        <dbReference type="ARBA" id="ARBA00035108"/>
    </source>
</evidence>
<protein>
    <submittedName>
        <fullName evidence="5">GvpL/GvpF family gas vesicle protein</fullName>
    </submittedName>
</protein>
<keyword evidence="1" id="KW-0304">Gas vesicle</keyword>
<comment type="subcellular location">
    <subcellularLocation>
        <location evidence="2">Gas vesicle</location>
    </subcellularLocation>
</comment>
<dbReference type="PANTHER" id="PTHR36852">
    <property type="entry name" value="PROTEIN GVPL 2"/>
    <property type="match status" value="1"/>
</dbReference>
<dbReference type="PANTHER" id="PTHR36852:SF1">
    <property type="entry name" value="PROTEIN GVPL 2"/>
    <property type="match status" value="1"/>
</dbReference>
<reference evidence="5" key="1">
    <citation type="submission" date="2021-10" db="EMBL/GenBank/DDBJ databases">
        <title>Streptomonospora sp. nov., isolated from mangrove soil.</title>
        <authorList>
            <person name="Chen X."/>
            <person name="Ge X."/>
            <person name="Liu W."/>
        </authorList>
    </citation>
    <scope>NUCLEOTIDE SEQUENCE</scope>
    <source>
        <strain evidence="5">S1-112</strain>
    </source>
</reference>
<dbReference type="GO" id="GO:0031412">
    <property type="term" value="P:gas vesicle organization"/>
    <property type="evidence" value="ECO:0007669"/>
    <property type="project" value="InterPro"/>
</dbReference>
<dbReference type="GO" id="GO:0031411">
    <property type="term" value="C:gas vesicle"/>
    <property type="evidence" value="ECO:0007669"/>
    <property type="project" value="UniProtKB-SubCell"/>
</dbReference>